<dbReference type="SUPFAM" id="SSF102588">
    <property type="entry name" value="LmbE-like"/>
    <property type="match status" value="1"/>
</dbReference>
<dbReference type="AlphaFoldDB" id="A0A7W7SPE3"/>
<reference evidence="2 3" key="1">
    <citation type="submission" date="2020-08" db="EMBL/GenBank/DDBJ databases">
        <title>Sequencing the genomes of 1000 actinobacteria strains.</title>
        <authorList>
            <person name="Klenk H.-P."/>
        </authorList>
    </citation>
    <scope>NUCLEOTIDE SEQUENCE [LARGE SCALE GENOMIC DNA]</scope>
    <source>
        <strain evidence="2 3">DSM 45886</strain>
    </source>
</reference>
<dbReference type="EMBL" id="JACHJW010000001">
    <property type="protein sequence ID" value="MBB4958136.1"/>
    <property type="molecule type" value="Genomic_DNA"/>
</dbReference>
<dbReference type="PANTHER" id="PTHR12993:SF28">
    <property type="entry name" value="LMBE FAMILY PROTEIN"/>
    <property type="match status" value="1"/>
</dbReference>
<keyword evidence="1" id="KW-0862">Zinc</keyword>
<dbReference type="Proteomes" id="UP000578819">
    <property type="component" value="Unassembled WGS sequence"/>
</dbReference>
<name>A0A7W7SPE3_9ACTN</name>
<evidence type="ECO:0000313" key="3">
    <source>
        <dbReference type="Proteomes" id="UP000578819"/>
    </source>
</evidence>
<proteinExistence type="predicted"/>
<keyword evidence="3" id="KW-1185">Reference proteome</keyword>
<dbReference type="Gene3D" id="3.40.50.10320">
    <property type="entry name" value="LmbE-like"/>
    <property type="match status" value="1"/>
</dbReference>
<dbReference type="InterPro" id="IPR024078">
    <property type="entry name" value="LmbE-like_dom_sf"/>
</dbReference>
<evidence type="ECO:0000313" key="2">
    <source>
        <dbReference type="EMBL" id="MBB4958136.1"/>
    </source>
</evidence>
<dbReference type="InterPro" id="IPR003737">
    <property type="entry name" value="GlcNAc_PI_deacetylase-related"/>
</dbReference>
<evidence type="ECO:0000256" key="1">
    <source>
        <dbReference type="ARBA" id="ARBA00022833"/>
    </source>
</evidence>
<organism evidence="2 3">
    <name type="scientific">Micromonospora polyrhachis</name>
    <dbReference type="NCBI Taxonomy" id="1282883"/>
    <lineage>
        <taxon>Bacteria</taxon>
        <taxon>Bacillati</taxon>
        <taxon>Actinomycetota</taxon>
        <taxon>Actinomycetes</taxon>
        <taxon>Micromonosporales</taxon>
        <taxon>Micromonosporaceae</taxon>
        <taxon>Micromonospora</taxon>
    </lineage>
</organism>
<comment type="caution">
    <text evidence="2">The sequence shown here is derived from an EMBL/GenBank/DDBJ whole genome shotgun (WGS) entry which is preliminary data.</text>
</comment>
<gene>
    <name evidence="2" type="ORF">FHR38_001869</name>
</gene>
<dbReference type="RefSeq" id="WP_184534281.1">
    <property type="nucleotide sequence ID" value="NZ_JACHJW010000001.1"/>
</dbReference>
<dbReference type="Pfam" id="PF02585">
    <property type="entry name" value="PIG-L"/>
    <property type="match status" value="1"/>
</dbReference>
<dbReference type="GO" id="GO:0016137">
    <property type="term" value="P:glycoside metabolic process"/>
    <property type="evidence" value="ECO:0007669"/>
    <property type="project" value="UniProtKB-ARBA"/>
</dbReference>
<sequence length="244" mass="26862">MSFPASAPPLSDVRRTLAVFAHPDDIDFGSAGTIASWVAEGIEVTYLLITRGDAGGFDDTPRDELPLMREREQRSAAAAVGVHEVYFLDGYSDGTLSPTLALRRDITAAIRRTRPDRVLTSSPLRRWEHLTGPSHPDHLAAGEATTCAIYPDARNPFAFPELLREGLEPWVVREVWYAGGPDPDHAVDITDHFEQKVAALRAHTSQTAHLDLESWLRDWLGATARSAGLPEGRLAESFTVLRTE</sequence>
<dbReference type="PANTHER" id="PTHR12993">
    <property type="entry name" value="N-ACETYLGLUCOSAMINYL-PHOSPHATIDYLINOSITOL DE-N-ACETYLASE-RELATED"/>
    <property type="match status" value="1"/>
</dbReference>
<dbReference type="GO" id="GO:0016811">
    <property type="term" value="F:hydrolase activity, acting on carbon-nitrogen (but not peptide) bonds, in linear amides"/>
    <property type="evidence" value="ECO:0007669"/>
    <property type="project" value="TreeGrafter"/>
</dbReference>
<accession>A0A7W7SPE3</accession>
<protein>
    <submittedName>
        <fullName evidence="2">LmbE family N-acetylglucosaminyl deacetylase</fullName>
    </submittedName>
</protein>